<dbReference type="AlphaFoldDB" id="L1J7M6"/>
<reference evidence="3 5" key="1">
    <citation type="journal article" date="2012" name="Nature">
        <title>Algal genomes reveal evolutionary mosaicism and the fate of nucleomorphs.</title>
        <authorList>
            <consortium name="DOE Joint Genome Institute"/>
            <person name="Curtis B.A."/>
            <person name="Tanifuji G."/>
            <person name="Burki F."/>
            <person name="Gruber A."/>
            <person name="Irimia M."/>
            <person name="Maruyama S."/>
            <person name="Arias M.C."/>
            <person name="Ball S.G."/>
            <person name="Gile G.H."/>
            <person name="Hirakawa Y."/>
            <person name="Hopkins J.F."/>
            <person name="Kuo A."/>
            <person name="Rensing S.A."/>
            <person name="Schmutz J."/>
            <person name="Symeonidi A."/>
            <person name="Elias M."/>
            <person name="Eveleigh R.J."/>
            <person name="Herman E.K."/>
            <person name="Klute M.J."/>
            <person name="Nakayama T."/>
            <person name="Obornik M."/>
            <person name="Reyes-Prieto A."/>
            <person name="Armbrust E.V."/>
            <person name="Aves S.J."/>
            <person name="Beiko R.G."/>
            <person name="Coutinho P."/>
            <person name="Dacks J.B."/>
            <person name="Durnford D.G."/>
            <person name="Fast N.M."/>
            <person name="Green B.R."/>
            <person name="Grisdale C.J."/>
            <person name="Hempel F."/>
            <person name="Henrissat B."/>
            <person name="Hoppner M.P."/>
            <person name="Ishida K."/>
            <person name="Kim E."/>
            <person name="Koreny L."/>
            <person name="Kroth P.G."/>
            <person name="Liu Y."/>
            <person name="Malik S.B."/>
            <person name="Maier U.G."/>
            <person name="McRose D."/>
            <person name="Mock T."/>
            <person name="Neilson J.A."/>
            <person name="Onodera N.T."/>
            <person name="Poole A.M."/>
            <person name="Pritham E.J."/>
            <person name="Richards T.A."/>
            <person name="Rocap G."/>
            <person name="Roy S.W."/>
            <person name="Sarai C."/>
            <person name="Schaack S."/>
            <person name="Shirato S."/>
            <person name="Slamovits C.H."/>
            <person name="Spencer D.F."/>
            <person name="Suzuki S."/>
            <person name="Worden A.Z."/>
            <person name="Zauner S."/>
            <person name="Barry K."/>
            <person name="Bell C."/>
            <person name="Bharti A.K."/>
            <person name="Crow J.A."/>
            <person name="Grimwood J."/>
            <person name="Kramer R."/>
            <person name="Lindquist E."/>
            <person name="Lucas S."/>
            <person name="Salamov A."/>
            <person name="McFadden G.I."/>
            <person name="Lane C.E."/>
            <person name="Keeling P.J."/>
            <person name="Gray M.W."/>
            <person name="Grigoriev I.V."/>
            <person name="Archibald J.M."/>
        </authorList>
    </citation>
    <scope>NUCLEOTIDE SEQUENCE</scope>
    <source>
        <strain evidence="3 5">CCMP2712</strain>
    </source>
</reference>
<dbReference type="PANTHER" id="PTHR13138">
    <property type="entry name" value="PROTEIN LIN1"/>
    <property type="match status" value="1"/>
</dbReference>
<evidence type="ECO:0000313" key="3">
    <source>
        <dbReference type="EMBL" id="EKX44109.1"/>
    </source>
</evidence>
<dbReference type="InterPro" id="IPR035445">
    <property type="entry name" value="GYF-like_dom_sf"/>
</dbReference>
<proteinExistence type="predicted"/>
<accession>L1J7M6</accession>
<dbReference type="Proteomes" id="UP000011087">
    <property type="component" value="Unassembled WGS sequence"/>
</dbReference>
<evidence type="ECO:0000259" key="2">
    <source>
        <dbReference type="PROSITE" id="PS50829"/>
    </source>
</evidence>
<dbReference type="EnsemblProtists" id="EKX44109">
    <property type="protein sequence ID" value="EKX44109"/>
    <property type="gene ID" value="GUITHDRAFT_109893"/>
</dbReference>
<dbReference type="InterPro" id="IPR039905">
    <property type="entry name" value="CD2BP2/Lin1"/>
</dbReference>
<dbReference type="GO" id="GO:0005682">
    <property type="term" value="C:U5 snRNP"/>
    <property type="evidence" value="ECO:0007669"/>
    <property type="project" value="InterPro"/>
</dbReference>
<dbReference type="PaxDb" id="55529-EKX44109"/>
<dbReference type="PROSITE" id="PS50829">
    <property type="entry name" value="GYF"/>
    <property type="match status" value="1"/>
</dbReference>
<dbReference type="GeneID" id="17300883"/>
<dbReference type="InterPro" id="IPR003169">
    <property type="entry name" value="GYF"/>
</dbReference>
<dbReference type="SUPFAM" id="SSF55277">
    <property type="entry name" value="GYF domain"/>
    <property type="match status" value="1"/>
</dbReference>
<dbReference type="STRING" id="905079.L1J7M6"/>
<feature type="domain" description="GYF" evidence="2">
    <location>
        <begin position="275"/>
        <end position="332"/>
    </location>
</feature>
<gene>
    <name evidence="3" type="ORF">GUITHDRAFT_109893</name>
</gene>
<dbReference type="OMA" id="VITPFNM"/>
<feature type="region of interest" description="Disordered" evidence="1">
    <location>
        <begin position="1"/>
        <end position="77"/>
    </location>
</feature>
<reference evidence="5" key="2">
    <citation type="submission" date="2012-11" db="EMBL/GenBank/DDBJ databases">
        <authorList>
            <person name="Kuo A."/>
            <person name="Curtis B.A."/>
            <person name="Tanifuji G."/>
            <person name="Burki F."/>
            <person name="Gruber A."/>
            <person name="Irimia M."/>
            <person name="Maruyama S."/>
            <person name="Arias M.C."/>
            <person name="Ball S.G."/>
            <person name="Gile G.H."/>
            <person name="Hirakawa Y."/>
            <person name="Hopkins J.F."/>
            <person name="Rensing S.A."/>
            <person name="Schmutz J."/>
            <person name="Symeonidi A."/>
            <person name="Elias M."/>
            <person name="Eveleigh R.J."/>
            <person name="Herman E.K."/>
            <person name="Klute M.J."/>
            <person name="Nakayama T."/>
            <person name="Obornik M."/>
            <person name="Reyes-Prieto A."/>
            <person name="Armbrust E.V."/>
            <person name="Aves S.J."/>
            <person name="Beiko R.G."/>
            <person name="Coutinho P."/>
            <person name="Dacks J.B."/>
            <person name="Durnford D.G."/>
            <person name="Fast N.M."/>
            <person name="Green B.R."/>
            <person name="Grisdale C."/>
            <person name="Hempe F."/>
            <person name="Henrissat B."/>
            <person name="Hoppner M.P."/>
            <person name="Ishida K.-I."/>
            <person name="Kim E."/>
            <person name="Koreny L."/>
            <person name="Kroth P.G."/>
            <person name="Liu Y."/>
            <person name="Malik S.-B."/>
            <person name="Maier U.G."/>
            <person name="McRose D."/>
            <person name="Mock T."/>
            <person name="Neilson J.A."/>
            <person name="Onodera N.T."/>
            <person name="Poole A.M."/>
            <person name="Pritham E.J."/>
            <person name="Richards T.A."/>
            <person name="Rocap G."/>
            <person name="Roy S.W."/>
            <person name="Sarai C."/>
            <person name="Schaack S."/>
            <person name="Shirato S."/>
            <person name="Slamovits C.H."/>
            <person name="Spencer D.F."/>
            <person name="Suzuki S."/>
            <person name="Worden A.Z."/>
            <person name="Zauner S."/>
            <person name="Barry K."/>
            <person name="Bell C."/>
            <person name="Bharti A.K."/>
            <person name="Crow J.A."/>
            <person name="Grimwood J."/>
            <person name="Kramer R."/>
            <person name="Lindquist E."/>
            <person name="Lucas S."/>
            <person name="Salamov A."/>
            <person name="McFadden G.I."/>
            <person name="Lane C.E."/>
            <person name="Keeling P.J."/>
            <person name="Gray M.W."/>
            <person name="Grigoriev I.V."/>
            <person name="Archibald J.M."/>
        </authorList>
    </citation>
    <scope>NUCLEOTIDE SEQUENCE</scope>
    <source>
        <strain evidence="5">CCMP2712</strain>
    </source>
</reference>
<organism evidence="3">
    <name type="scientific">Guillardia theta (strain CCMP2712)</name>
    <name type="common">Cryptophyte</name>
    <dbReference type="NCBI Taxonomy" id="905079"/>
    <lineage>
        <taxon>Eukaryota</taxon>
        <taxon>Cryptophyceae</taxon>
        <taxon>Pyrenomonadales</taxon>
        <taxon>Geminigeraceae</taxon>
        <taxon>Guillardia</taxon>
    </lineage>
</organism>
<dbReference type="Gene3D" id="3.30.1490.40">
    <property type="match status" value="1"/>
</dbReference>
<evidence type="ECO:0000313" key="5">
    <source>
        <dbReference type="Proteomes" id="UP000011087"/>
    </source>
</evidence>
<feature type="compositionally biased region" description="Acidic residues" evidence="1">
    <location>
        <begin position="126"/>
        <end position="137"/>
    </location>
</feature>
<evidence type="ECO:0000313" key="4">
    <source>
        <dbReference type="EnsemblProtists" id="EKX44109"/>
    </source>
</evidence>
<reference evidence="4" key="3">
    <citation type="submission" date="2015-06" db="UniProtKB">
        <authorList>
            <consortium name="EnsemblProtists"/>
        </authorList>
    </citation>
    <scope>IDENTIFICATION</scope>
</reference>
<dbReference type="HOGENOM" id="CLU_825000_0_0_1"/>
<dbReference type="InterPro" id="IPR036361">
    <property type="entry name" value="SAP_dom_sf"/>
</dbReference>
<evidence type="ECO:0000256" key="1">
    <source>
        <dbReference type="SAM" id="MobiDB-lite"/>
    </source>
</evidence>
<feature type="compositionally biased region" description="Acidic residues" evidence="1">
    <location>
        <begin position="42"/>
        <end position="56"/>
    </location>
</feature>
<dbReference type="OrthoDB" id="331341at2759"/>
<feature type="region of interest" description="Disordered" evidence="1">
    <location>
        <begin position="116"/>
        <end position="137"/>
    </location>
</feature>
<dbReference type="EMBL" id="JH993006">
    <property type="protein sequence ID" value="EKX44109.1"/>
    <property type="molecule type" value="Genomic_DNA"/>
</dbReference>
<keyword evidence="5" id="KW-1185">Reference proteome</keyword>
<dbReference type="eggNOG" id="KOG2950">
    <property type="taxonomic scope" value="Eukaryota"/>
</dbReference>
<protein>
    <recommendedName>
        <fullName evidence="2">GYF domain-containing protein</fullName>
    </recommendedName>
</protein>
<dbReference type="PANTHER" id="PTHR13138:SF3">
    <property type="entry name" value="CD2 ANTIGEN CYTOPLASMIC TAIL-BINDING PROTEIN 2"/>
    <property type="match status" value="1"/>
</dbReference>
<name>L1J7M6_GUITC</name>
<sequence>MAERCFRFDDMDDGDDAPKQRRRAGAMQSSMKMGRELKEVENAAEDWEHSEDSEEEAERRKYEEESGIRIEPFNTDMEREEGHFDAASGHYVEDKFKMSQRDAWLDEVNDKYAHGLQKPVARNKEEENEDDEMEEEVDQQSLLKILYEALKEGETVVAFLRRMRADKENLESEVFNKVTEASDKLLAAGYLNVYSDPREKIAQRIQFEQPAETEEVPDDGRTWEYKILSEDQHSALAQLDPKKMSIKDLRAYLDSQGVSYKGIVEKEDLEAKASQVLDKAKKMLDMVYGPFTTSQMRSWIKSGYFSGEQVAMIRQVTDPPSDFVRTDRVDLDDLIAS</sequence>
<dbReference type="RefSeq" id="XP_005831089.1">
    <property type="nucleotide sequence ID" value="XM_005831032.1"/>
</dbReference>
<dbReference type="Gene3D" id="1.10.720.30">
    <property type="entry name" value="SAP domain"/>
    <property type="match status" value="1"/>
</dbReference>
<feature type="compositionally biased region" description="Basic and acidic residues" evidence="1">
    <location>
        <begin position="57"/>
        <end position="68"/>
    </location>
</feature>
<dbReference type="Pfam" id="PF02213">
    <property type="entry name" value="GYF"/>
    <property type="match status" value="1"/>
</dbReference>
<dbReference type="KEGG" id="gtt:GUITHDRAFT_109893"/>
<dbReference type="SMART" id="SM00444">
    <property type="entry name" value="GYF"/>
    <property type="match status" value="1"/>
</dbReference>